<keyword evidence="2" id="KW-1185">Reference proteome</keyword>
<evidence type="ECO:0000313" key="2">
    <source>
        <dbReference type="Proteomes" id="UP000468388"/>
    </source>
</evidence>
<dbReference type="AlphaFoldDB" id="A0A6N8J5R0"/>
<name>A0A6N8J5R0_9BACT</name>
<dbReference type="Proteomes" id="UP000468388">
    <property type="component" value="Unassembled WGS sequence"/>
</dbReference>
<accession>A0A6N8J5R0</accession>
<reference evidence="1 2" key="1">
    <citation type="submission" date="2019-12" db="EMBL/GenBank/DDBJ databases">
        <title>The draft genomic sequence of strain Chitinophaga oryziterrae JCM 16595.</title>
        <authorList>
            <person name="Zhang X."/>
        </authorList>
    </citation>
    <scope>NUCLEOTIDE SEQUENCE [LARGE SCALE GENOMIC DNA]</scope>
    <source>
        <strain evidence="1 2">JCM 16595</strain>
    </source>
</reference>
<gene>
    <name evidence="1" type="ORF">GO495_08230</name>
</gene>
<comment type="caution">
    <text evidence="1">The sequence shown here is derived from an EMBL/GenBank/DDBJ whole genome shotgun (WGS) entry which is preliminary data.</text>
</comment>
<sequence>MYYTITFLMLIMGQVGYVYAGNNLADSTIQQTIALPKKYLSQVSHKPRHVEAQVNNRADKTLKCFILQETCCWASEKTQDQSKAERNHHTAL</sequence>
<organism evidence="1 2">
    <name type="scientific">Chitinophaga oryziterrae</name>
    <dbReference type="NCBI Taxonomy" id="1031224"/>
    <lineage>
        <taxon>Bacteria</taxon>
        <taxon>Pseudomonadati</taxon>
        <taxon>Bacteroidota</taxon>
        <taxon>Chitinophagia</taxon>
        <taxon>Chitinophagales</taxon>
        <taxon>Chitinophagaceae</taxon>
        <taxon>Chitinophaga</taxon>
    </lineage>
</organism>
<dbReference type="EMBL" id="WRXO01000002">
    <property type="protein sequence ID" value="MVT40567.1"/>
    <property type="molecule type" value="Genomic_DNA"/>
</dbReference>
<protein>
    <submittedName>
        <fullName evidence="1">Uncharacterized protein</fullName>
    </submittedName>
</protein>
<proteinExistence type="predicted"/>
<evidence type="ECO:0000313" key="1">
    <source>
        <dbReference type="EMBL" id="MVT40567.1"/>
    </source>
</evidence>
<dbReference type="RefSeq" id="WP_157299240.1">
    <property type="nucleotide sequence ID" value="NZ_BAAAZB010000010.1"/>
</dbReference>